<dbReference type="GO" id="GO:0005975">
    <property type="term" value="P:carbohydrate metabolic process"/>
    <property type="evidence" value="ECO:0007669"/>
    <property type="project" value="InterPro"/>
</dbReference>
<dbReference type="InterPro" id="IPR014718">
    <property type="entry name" value="GH-type_carb-bd"/>
</dbReference>
<comment type="caution">
    <text evidence="1">The sequence shown here is derived from an EMBL/GenBank/DDBJ whole genome shotgun (WGS) entry which is preliminary data.</text>
</comment>
<sequence>MTTVELRDKALQARISTQGGTVLGLWWEKQGERIPLLRGAHSDDADALSSGCYPLIPFGNRVRDNRFVFNGRDYAFEPNTSWDPHYLHGDGWQGEWTVLQQSDRQVELALSHAGKGTPYQYDARQRFTIVDGAFELQMSVTNRGEAPLPFGLGWHPYFPLTSQTVLKAPAARMWSEGPGWLSGEATDIPEDLDFSRPRPLPHRWVNNGFEDWTGEAEISWPEHGTRLRLTADPLFKHAFVFVSDSSFDPGFQRDYFCFEPMSHLANGHNLPDLGGLVPLARGEVLAGGIRLRPEAIT</sequence>
<dbReference type="GO" id="GO:0016853">
    <property type="term" value="F:isomerase activity"/>
    <property type="evidence" value="ECO:0007669"/>
    <property type="project" value="InterPro"/>
</dbReference>
<dbReference type="GO" id="GO:0030246">
    <property type="term" value="F:carbohydrate binding"/>
    <property type="evidence" value="ECO:0007669"/>
    <property type="project" value="InterPro"/>
</dbReference>
<dbReference type="Gene3D" id="2.70.98.10">
    <property type="match status" value="1"/>
</dbReference>
<dbReference type="EMBL" id="PCDP01000037">
    <property type="protein sequence ID" value="PZM12534.1"/>
    <property type="molecule type" value="Genomic_DNA"/>
</dbReference>
<dbReference type="OrthoDB" id="9796517at2"/>
<accession>A0A2W4D557</accession>
<keyword evidence="2" id="KW-1185">Reference proteome</keyword>
<organism evidence="1 2">
    <name type="scientific">Rhizobium tubonense</name>
    <dbReference type="NCBI Taxonomy" id="484088"/>
    <lineage>
        <taxon>Bacteria</taxon>
        <taxon>Pseudomonadati</taxon>
        <taxon>Pseudomonadota</taxon>
        <taxon>Alphaproteobacteria</taxon>
        <taxon>Hyphomicrobiales</taxon>
        <taxon>Rhizobiaceae</taxon>
        <taxon>Rhizobium/Agrobacterium group</taxon>
        <taxon>Rhizobium</taxon>
    </lineage>
</organism>
<dbReference type="Proteomes" id="UP000248925">
    <property type="component" value="Unassembled WGS sequence"/>
</dbReference>
<dbReference type="CDD" id="cd09021">
    <property type="entry name" value="Aldose_epim_Ec_YphB"/>
    <property type="match status" value="1"/>
</dbReference>
<proteinExistence type="predicted"/>
<dbReference type="InterPro" id="IPR011013">
    <property type="entry name" value="Gal_mutarotase_sf_dom"/>
</dbReference>
<gene>
    <name evidence="1" type="ORF">CPY51_17330</name>
</gene>
<name>A0A2W4D557_9HYPH</name>
<reference evidence="1 2" key="1">
    <citation type="journal article" date="2018" name="Sci. Rep.">
        <title>Rhizobium tumorigenes sp. nov., a novel plant tumorigenic bacterium isolated from cane gall tumors on thornless blackberry.</title>
        <authorList>
            <person name="Kuzmanovi N."/>
            <person name="Smalla K."/>
            <person name="Gronow S."/>
            <person name="PuBawska J."/>
        </authorList>
    </citation>
    <scope>NUCLEOTIDE SEQUENCE [LARGE SCALE GENOMIC DNA]</scope>
    <source>
        <strain evidence="1 2">CCBAU 85046</strain>
    </source>
</reference>
<evidence type="ECO:0000313" key="1">
    <source>
        <dbReference type="EMBL" id="PZM12534.1"/>
    </source>
</evidence>
<evidence type="ECO:0008006" key="3">
    <source>
        <dbReference type="Google" id="ProtNLM"/>
    </source>
</evidence>
<dbReference type="AlphaFoldDB" id="A0A2W4D557"/>
<protein>
    <recommendedName>
        <fullName evidence="3">Aldose epimerase</fullName>
    </recommendedName>
</protein>
<dbReference type="Pfam" id="PF01263">
    <property type="entry name" value="Aldose_epim"/>
    <property type="match status" value="1"/>
</dbReference>
<dbReference type="InterPro" id="IPR008183">
    <property type="entry name" value="Aldose_1/G6P_1-epimerase"/>
</dbReference>
<evidence type="ECO:0000313" key="2">
    <source>
        <dbReference type="Proteomes" id="UP000248925"/>
    </source>
</evidence>
<dbReference type="SUPFAM" id="SSF74650">
    <property type="entry name" value="Galactose mutarotase-like"/>
    <property type="match status" value="1"/>
</dbReference>
<dbReference type="RefSeq" id="WP_111161490.1">
    <property type="nucleotide sequence ID" value="NZ_PCDP01000037.1"/>
</dbReference>